<protein>
    <submittedName>
        <fullName evidence="2">SAF domain-containing protein</fullName>
    </submittedName>
</protein>
<dbReference type="SMART" id="SM00858">
    <property type="entry name" value="SAF"/>
    <property type="match status" value="1"/>
</dbReference>
<evidence type="ECO:0000313" key="3">
    <source>
        <dbReference type="Proteomes" id="UP001595699"/>
    </source>
</evidence>
<reference evidence="3" key="1">
    <citation type="journal article" date="2019" name="Int. J. Syst. Evol. Microbiol.">
        <title>The Global Catalogue of Microorganisms (GCM) 10K type strain sequencing project: providing services to taxonomists for standard genome sequencing and annotation.</title>
        <authorList>
            <consortium name="The Broad Institute Genomics Platform"/>
            <consortium name="The Broad Institute Genome Sequencing Center for Infectious Disease"/>
            <person name="Wu L."/>
            <person name="Ma J."/>
        </authorList>
    </citation>
    <scope>NUCLEOTIDE SEQUENCE [LARGE SCALE GENOMIC DNA]</scope>
    <source>
        <strain evidence="3">CGMCC 4.7241</strain>
    </source>
</reference>
<dbReference type="Proteomes" id="UP001595699">
    <property type="component" value="Unassembled WGS sequence"/>
</dbReference>
<gene>
    <name evidence="2" type="ORF">ACFOUW_09550</name>
</gene>
<dbReference type="CDD" id="cd11614">
    <property type="entry name" value="SAF_CpaB_FlgA_like"/>
    <property type="match status" value="1"/>
</dbReference>
<dbReference type="EMBL" id="JBHRZH010000006">
    <property type="protein sequence ID" value="MFC3761084.1"/>
    <property type="molecule type" value="Genomic_DNA"/>
</dbReference>
<dbReference type="InterPro" id="IPR013974">
    <property type="entry name" value="SAF"/>
</dbReference>
<name>A0ABV7Y9N1_9ACTN</name>
<evidence type="ECO:0000259" key="1">
    <source>
        <dbReference type="SMART" id="SM00858"/>
    </source>
</evidence>
<feature type="domain" description="SAF" evidence="1">
    <location>
        <begin position="46"/>
        <end position="107"/>
    </location>
</feature>
<dbReference type="RefSeq" id="WP_239553805.1">
    <property type="nucleotide sequence ID" value="NZ_JAFBCM010000001.1"/>
</dbReference>
<evidence type="ECO:0000313" key="2">
    <source>
        <dbReference type="EMBL" id="MFC3761084.1"/>
    </source>
</evidence>
<comment type="caution">
    <text evidence="2">The sequence shown here is derived from an EMBL/GenBank/DDBJ whole genome shotgun (WGS) entry which is preliminary data.</text>
</comment>
<dbReference type="Pfam" id="PF08666">
    <property type="entry name" value="SAF"/>
    <property type="match status" value="1"/>
</dbReference>
<sequence>MAIPTTLLRDLRRALPSHRRLLAAGLAAAAVAVGIQALEPAPAPTVEVLAAARDLDGGTKLAAADVRTVALPETAVPAGVLRPGEADGRLLASPVRAGEPLTDARLLGPALLDGYGQGLVAAPVRVADPGALALVRVGDRIDLLATAAAGDQPARTVAAATPVVALPRPDEAVEGGLLVVAVSPATAAELARSAVASQLSLVLRPP</sequence>
<organism evidence="2 3">
    <name type="scientific">Tenggerimyces flavus</name>
    <dbReference type="NCBI Taxonomy" id="1708749"/>
    <lineage>
        <taxon>Bacteria</taxon>
        <taxon>Bacillati</taxon>
        <taxon>Actinomycetota</taxon>
        <taxon>Actinomycetes</taxon>
        <taxon>Propionibacteriales</taxon>
        <taxon>Nocardioidaceae</taxon>
        <taxon>Tenggerimyces</taxon>
    </lineage>
</organism>
<proteinExistence type="predicted"/>
<keyword evidence="3" id="KW-1185">Reference proteome</keyword>
<accession>A0ABV7Y9N1</accession>